<evidence type="ECO:0000256" key="1">
    <source>
        <dbReference type="SAM" id="Coils"/>
    </source>
</evidence>
<protein>
    <submittedName>
        <fullName evidence="3">Tape measure protein</fullName>
    </submittedName>
</protein>
<dbReference type="Pfam" id="PF20155">
    <property type="entry name" value="TMP_3"/>
    <property type="match status" value="1"/>
</dbReference>
<evidence type="ECO:0000313" key="3">
    <source>
        <dbReference type="EMBL" id="MDI3319129.1"/>
    </source>
</evidence>
<comment type="caution">
    <text evidence="3">The sequence shown here is derived from an EMBL/GenBank/DDBJ whole genome shotgun (WGS) entry which is preliminary data.</text>
</comment>
<sequence>MSGVAYNINVELSNSVSAIQEFIEKLKSSAATATTVTEKLKDVGNTSTRIFIKMGADEKALDAQTKLVKTGIDELRETLKKMNDLQAARSLKDDFKKAGEEVEKLEGKTKKAATGTQRALGDLKKVLMPLSVAGAVAGAFSFGKESINAAMQYQATSKSYEVLAGNRSKGKDLAGNLNKLQQDTILGPEVFKAGQTLMGFGITAEKVMPIVKQLGDVSMGDAQRFDSLTLAFSQTQAAGRLMGQDLLQYINAGFNPLQTMSERWQEFGFKAKKSVGELKKEMEKGAISSEMVAKAFDLATSKGGKFANMMDTIGQTSYGKLKVLEGQWENFKIQAGTALMPIAEGLMTAANKTMEWITPTETIADKLRVEKQTVNDLVSSITGLNENNDTRKLLLDKLIKAYPDLFGNLDTENTKNADLLEKLKEINNQYERRIGLAQASSDYDVSKSEVGELEALSTAIQNQISYYKLHPEEQNSMNLFNRNKYLGFGNAMKIATDGYGDASIDNLETYKKAVLNPKLDKARTLRDKAGDKYKKTQATYEFESAIKDAYDLAHDESKLDALFTKKKDKQSFLSMANKISLNGGIYNTDGGGVAFADKLKKMMNPVTAQTLSGEDNKKHKKEKLTTMGSNITGGGPRNVTINIGKLQDQTVIHTTNLQAGAKQSADAIIEMILTTLKSVDGKTMNE</sequence>
<keyword evidence="4" id="KW-1185">Reference proteome</keyword>
<reference evidence="3 4" key="1">
    <citation type="submission" date="2023-05" db="EMBL/GenBank/DDBJ databases">
        <title>Genome sequence of Pinibacter sp. MAH-24.</title>
        <authorList>
            <person name="Huq M.A."/>
        </authorList>
    </citation>
    <scope>NUCLEOTIDE SEQUENCE [LARGE SCALE GENOMIC DNA]</scope>
    <source>
        <strain evidence="3 4">MAH-24</strain>
    </source>
</reference>
<feature type="coiled-coil region" evidence="1">
    <location>
        <begin position="409"/>
        <end position="440"/>
    </location>
</feature>
<dbReference type="Proteomes" id="UP001226434">
    <property type="component" value="Unassembled WGS sequence"/>
</dbReference>
<name>A0ABT6R988_9BACT</name>
<dbReference type="RefSeq" id="WP_282333244.1">
    <property type="nucleotide sequence ID" value="NZ_JASBRG010000003.1"/>
</dbReference>
<proteinExistence type="predicted"/>
<organism evidence="3 4">
    <name type="scientific">Pinibacter soli</name>
    <dbReference type="NCBI Taxonomy" id="3044211"/>
    <lineage>
        <taxon>Bacteria</taxon>
        <taxon>Pseudomonadati</taxon>
        <taxon>Bacteroidota</taxon>
        <taxon>Chitinophagia</taxon>
        <taxon>Chitinophagales</taxon>
        <taxon>Chitinophagaceae</taxon>
        <taxon>Pinibacter</taxon>
    </lineage>
</organism>
<dbReference type="InterPro" id="IPR013491">
    <property type="entry name" value="Tape_meas_N"/>
</dbReference>
<keyword evidence="1" id="KW-0175">Coiled coil</keyword>
<evidence type="ECO:0000313" key="4">
    <source>
        <dbReference type="Proteomes" id="UP001226434"/>
    </source>
</evidence>
<gene>
    <name evidence="3" type="ORF">QJ048_05060</name>
</gene>
<dbReference type="EMBL" id="JASBRG010000003">
    <property type="protein sequence ID" value="MDI3319129.1"/>
    <property type="molecule type" value="Genomic_DNA"/>
</dbReference>
<feature type="domain" description="Tape measure protein N-terminal" evidence="2">
    <location>
        <begin position="145"/>
        <end position="316"/>
    </location>
</feature>
<accession>A0ABT6R988</accession>
<evidence type="ECO:0000259" key="2">
    <source>
        <dbReference type="Pfam" id="PF20155"/>
    </source>
</evidence>